<evidence type="ECO:0000313" key="3">
    <source>
        <dbReference type="WBParaSite" id="Pan_g7264.t1"/>
    </source>
</evidence>
<dbReference type="WBParaSite" id="Pan_g7264.t1">
    <property type="protein sequence ID" value="Pan_g7264.t1"/>
    <property type="gene ID" value="Pan_g7264"/>
</dbReference>
<keyword evidence="2" id="KW-1185">Reference proteome</keyword>
<proteinExistence type="predicted"/>
<name>A0A7E4W5J4_PANRE</name>
<feature type="coiled-coil region" evidence="1">
    <location>
        <begin position="50"/>
        <end position="100"/>
    </location>
</feature>
<organism evidence="2 3">
    <name type="scientific">Panagrellus redivivus</name>
    <name type="common">Microworm</name>
    <dbReference type="NCBI Taxonomy" id="6233"/>
    <lineage>
        <taxon>Eukaryota</taxon>
        <taxon>Metazoa</taxon>
        <taxon>Ecdysozoa</taxon>
        <taxon>Nematoda</taxon>
        <taxon>Chromadorea</taxon>
        <taxon>Rhabditida</taxon>
        <taxon>Tylenchina</taxon>
        <taxon>Panagrolaimomorpha</taxon>
        <taxon>Panagrolaimoidea</taxon>
        <taxon>Panagrolaimidae</taxon>
        <taxon>Panagrellus</taxon>
    </lineage>
</organism>
<reference evidence="2" key="1">
    <citation type="journal article" date="2013" name="Genetics">
        <title>The draft genome and transcriptome of Panagrellus redivivus are shaped by the harsh demands of a free-living lifestyle.</title>
        <authorList>
            <person name="Srinivasan J."/>
            <person name="Dillman A.R."/>
            <person name="Macchietto M.G."/>
            <person name="Heikkinen L."/>
            <person name="Lakso M."/>
            <person name="Fracchia K.M."/>
            <person name="Antoshechkin I."/>
            <person name="Mortazavi A."/>
            <person name="Wong G."/>
            <person name="Sternberg P.W."/>
        </authorList>
    </citation>
    <scope>NUCLEOTIDE SEQUENCE [LARGE SCALE GENOMIC DNA]</scope>
    <source>
        <strain evidence="2">MT8872</strain>
    </source>
</reference>
<reference evidence="3" key="2">
    <citation type="submission" date="2020-10" db="UniProtKB">
        <authorList>
            <consortium name="WormBaseParasite"/>
        </authorList>
    </citation>
    <scope>IDENTIFICATION</scope>
</reference>
<accession>A0A7E4W5J4</accession>
<sequence>MPPQSNQTNKQLWASALLHESNTRNYPDVNNLLDTLAEVTRKWTDTESELKKTREKLRLAELKLNTTSSRGGKPQKDIQLETAREQITILIKKNAEMKTENSKLKRMISSIQVGSFLEFI</sequence>
<evidence type="ECO:0000256" key="1">
    <source>
        <dbReference type="SAM" id="Coils"/>
    </source>
</evidence>
<keyword evidence="1" id="KW-0175">Coiled coil</keyword>
<dbReference type="AlphaFoldDB" id="A0A7E4W5J4"/>
<dbReference type="Proteomes" id="UP000492821">
    <property type="component" value="Unassembled WGS sequence"/>
</dbReference>
<protein>
    <submittedName>
        <fullName evidence="3">Uncharacterized protein</fullName>
    </submittedName>
</protein>
<evidence type="ECO:0000313" key="2">
    <source>
        <dbReference type="Proteomes" id="UP000492821"/>
    </source>
</evidence>